<organism evidence="2 3">
    <name type="scientific">Lophiotrema nucula</name>
    <dbReference type="NCBI Taxonomy" id="690887"/>
    <lineage>
        <taxon>Eukaryota</taxon>
        <taxon>Fungi</taxon>
        <taxon>Dikarya</taxon>
        <taxon>Ascomycota</taxon>
        <taxon>Pezizomycotina</taxon>
        <taxon>Dothideomycetes</taxon>
        <taxon>Pleosporomycetidae</taxon>
        <taxon>Pleosporales</taxon>
        <taxon>Lophiotremataceae</taxon>
        <taxon>Lophiotrema</taxon>
    </lineage>
</organism>
<gene>
    <name evidence="2" type="ORF">BDV96DRAFT_568995</name>
</gene>
<dbReference type="AlphaFoldDB" id="A0A6A5ZHX5"/>
<dbReference type="Proteomes" id="UP000799770">
    <property type="component" value="Unassembled WGS sequence"/>
</dbReference>
<keyword evidence="3" id="KW-1185">Reference proteome</keyword>
<evidence type="ECO:0000313" key="3">
    <source>
        <dbReference type="Proteomes" id="UP000799770"/>
    </source>
</evidence>
<dbReference type="EMBL" id="ML977316">
    <property type="protein sequence ID" value="KAF2119079.1"/>
    <property type="molecule type" value="Genomic_DNA"/>
</dbReference>
<feature type="region of interest" description="Disordered" evidence="1">
    <location>
        <begin position="1"/>
        <end position="36"/>
    </location>
</feature>
<sequence length="202" mass="21932">MRRRTKGNVSCNGGSPGSWAGRKQVGNAGQGRVDGRVAHPSKPCNICIQLIGEEGAHAQTPKLYLTLACACGPGGDLGRVSWRSLCYGSWTLNALRMLYRARVEILGALSSAELEREHVLSTGWRYALEGSGCTAPLSSRPRCCADAESREDLYLDLCPGCWSALRTLCPQRRPKSLLVFTRARDLLGRDDPVQGRTPSMQG</sequence>
<accession>A0A6A5ZHX5</accession>
<name>A0A6A5ZHX5_9PLEO</name>
<proteinExistence type="predicted"/>
<reference evidence="2" key="1">
    <citation type="journal article" date="2020" name="Stud. Mycol.">
        <title>101 Dothideomycetes genomes: a test case for predicting lifestyles and emergence of pathogens.</title>
        <authorList>
            <person name="Haridas S."/>
            <person name="Albert R."/>
            <person name="Binder M."/>
            <person name="Bloem J."/>
            <person name="Labutti K."/>
            <person name="Salamov A."/>
            <person name="Andreopoulos B."/>
            <person name="Baker S."/>
            <person name="Barry K."/>
            <person name="Bills G."/>
            <person name="Bluhm B."/>
            <person name="Cannon C."/>
            <person name="Castanera R."/>
            <person name="Culley D."/>
            <person name="Daum C."/>
            <person name="Ezra D."/>
            <person name="Gonzalez J."/>
            <person name="Henrissat B."/>
            <person name="Kuo A."/>
            <person name="Liang C."/>
            <person name="Lipzen A."/>
            <person name="Lutzoni F."/>
            <person name="Magnuson J."/>
            <person name="Mondo S."/>
            <person name="Nolan M."/>
            <person name="Ohm R."/>
            <person name="Pangilinan J."/>
            <person name="Park H.-J."/>
            <person name="Ramirez L."/>
            <person name="Alfaro M."/>
            <person name="Sun H."/>
            <person name="Tritt A."/>
            <person name="Yoshinaga Y."/>
            <person name="Zwiers L.-H."/>
            <person name="Turgeon B."/>
            <person name="Goodwin S."/>
            <person name="Spatafora J."/>
            <person name="Crous P."/>
            <person name="Grigoriev I."/>
        </authorList>
    </citation>
    <scope>NUCLEOTIDE SEQUENCE</scope>
    <source>
        <strain evidence="2">CBS 627.86</strain>
    </source>
</reference>
<evidence type="ECO:0000256" key="1">
    <source>
        <dbReference type="SAM" id="MobiDB-lite"/>
    </source>
</evidence>
<evidence type="ECO:0000313" key="2">
    <source>
        <dbReference type="EMBL" id="KAF2119079.1"/>
    </source>
</evidence>
<protein>
    <submittedName>
        <fullName evidence="2">Uncharacterized protein</fullName>
    </submittedName>
</protein>